<evidence type="ECO:0000256" key="4">
    <source>
        <dbReference type="ARBA" id="ARBA00023242"/>
    </source>
</evidence>
<dbReference type="Pfam" id="PF04427">
    <property type="entry name" value="Brix"/>
    <property type="match status" value="1"/>
</dbReference>
<dbReference type="InParanoid" id="A0A482X9Z1"/>
<dbReference type="OrthoDB" id="407658at2759"/>
<comment type="similarity">
    <text evidence="2 6">Belongs to the RPF2 family.</text>
</comment>
<sequence length="315" mass="36520">MAPVTVMQRVVKPTTRRGKRILMNKQPKLIENVKQTLFIKGKNTSEIARNCLKDLHQLKKPEAVHLNQKNEILPFEDVTPIERFGKKHDASLFAFASHNKKRPHNIVLGRMFDDQLLDMIELGVEQFKSLSEFKNEKVAAGIKPCLLFAGPQFHEQSILKRVQNLFVDFFQRENVDAVRLQGLEHVLMFTVDDSGEKIYMRSYKILLKKSGQKSPRVELEEIGPSIDFKLRRTKLASDDLFSRSCKQQYCMEPHNTKNINYDKFGTRMGRIHIAKQDINKLQTRKMKGLKKSVAEKKQQREQRKSKSTGIQSVKT</sequence>
<dbReference type="AlphaFoldDB" id="A0A482X9Z1"/>
<dbReference type="PROSITE" id="PS50833">
    <property type="entry name" value="BRIX"/>
    <property type="match status" value="1"/>
</dbReference>
<dbReference type="GO" id="GO:0000027">
    <property type="term" value="P:ribosomal large subunit assembly"/>
    <property type="evidence" value="ECO:0007669"/>
    <property type="project" value="InterPro"/>
</dbReference>
<evidence type="ECO:0000259" key="8">
    <source>
        <dbReference type="PROSITE" id="PS50833"/>
    </source>
</evidence>
<comment type="subcellular location">
    <subcellularLocation>
        <location evidence="1 6">Nucleus</location>
        <location evidence="1 6">Nucleolus</location>
    </subcellularLocation>
</comment>
<evidence type="ECO:0000256" key="5">
    <source>
        <dbReference type="ARBA" id="ARBA00030889"/>
    </source>
</evidence>
<evidence type="ECO:0000256" key="6">
    <source>
        <dbReference type="RuleBase" id="RU367086"/>
    </source>
</evidence>
<feature type="region of interest" description="Disordered" evidence="7">
    <location>
        <begin position="284"/>
        <end position="315"/>
    </location>
</feature>
<feature type="compositionally biased region" description="Basic and acidic residues" evidence="7">
    <location>
        <begin position="292"/>
        <end position="304"/>
    </location>
</feature>
<keyword evidence="10" id="KW-1185">Reference proteome</keyword>
<feature type="domain" description="Brix" evidence="8">
    <location>
        <begin position="34"/>
        <end position="239"/>
    </location>
</feature>
<dbReference type="FunCoup" id="A0A482X9Z1">
    <property type="interactions" value="1357"/>
</dbReference>
<protein>
    <recommendedName>
        <fullName evidence="3 6">Ribosome production factor 2 homolog</fullName>
    </recommendedName>
    <alternativeName>
        <fullName evidence="5 6">Ribosome biogenesis protein RPF2 homolog</fullName>
    </alternativeName>
</protein>
<evidence type="ECO:0000313" key="10">
    <source>
        <dbReference type="Proteomes" id="UP000291343"/>
    </source>
</evidence>
<dbReference type="STRING" id="195883.A0A482X9Z1"/>
<gene>
    <name evidence="9" type="ORF">LSTR_LSTR004408</name>
</gene>
<dbReference type="GO" id="GO:0000463">
    <property type="term" value="P:maturation of LSU-rRNA from tricistronic rRNA transcript (SSU-rRNA, 5.8S rRNA, LSU-rRNA)"/>
    <property type="evidence" value="ECO:0007669"/>
    <property type="project" value="TreeGrafter"/>
</dbReference>
<evidence type="ECO:0000256" key="7">
    <source>
        <dbReference type="SAM" id="MobiDB-lite"/>
    </source>
</evidence>
<dbReference type="EMBL" id="QKKF02014912">
    <property type="protein sequence ID" value="RZF42489.1"/>
    <property type="molecule type" value="Genomic_DNA"/>
</dbReference>
<dbReference type="SMR" id="A0A482X9Z1"/>
<comment type="caution">
    <text evidence="9">The sequence shown here is derived from an EMBL/GenBank/DDBJ whole genome shotgun (WGS) entry which is preliminary data.</text>
</comment>
<evidence type="ECO:0000313" key="9">
    <source>
        <dbReference type="EMBL" id="RZF42489.1"/>
    </source>
</evidence>
<evidence type="ECO:0000256" key="2">
    <source>
        <dbReference type="ARBA" id="ARBA00010782"/>
    </source>
</evidence>
<dbReference type="GO" id="GO:0019843">
    <property type="term" value="F:rRNA binding"/>
    <property type="evidence" value="ECO:0007669"/>
    <property type="project" value="UniProtKB-UniRule"/>
</dbReference>
<dbReference type="SMART" id="SM00879">
    <property type="entry name" value="Brix"/>
    <property type="match status" value="1"/>
</dbReference>
<dbReference type="Proteomes" id="UP000291343">
    <property type="component" value="Unassembled WGS sequence"/>
</dbReference>
<dbReference type="PANTHER" id="PTHR12728">
    <property type="entry name" value="BRIX DOMAIN CONTAINING PROTEIN"/>
    <property type="match status" value="1"/>
</dbReference>
<dbReference type="PANTHER" id="PTHR12728:SF0">
    <property type="entry name" value="RIBOSOME PRODUCTION FACTOR 2 HOMOLOG"/>
    <property type="match status" value="1"/>
</dbReference>
<dbReference type="GO" id="GO:0005730">
    <property type="term" value="C:nucleolus"/>
    <property type="evidence" value="ECO:0007669"/>
    <property type="project" value="UniProtKB-SubCell"/>
</dbReference>
<dbReference type="InterPro" id="IPR007109">
    <property type="entry name" value="Brix"/>
</dbReference>
<accession>A0A482X9Z1</accession>
<dbReference type="InterPro" id="IPR039770">
    <property type="entry name" value="Rpf2"/>
</dbReference>
<proteinExistence type="inferred from homology"/>
<evidence type="ECO:0000256" key="3">
    <source>
        <dbReference type="ARBA" id="ARBA00020387"/>
    </source>
</evidence>
<reference evidence="9 10" key="1">
    <citation type="journal article" date="2017" name="Gigascience">
        <title>Genome sequence of the small brown planthopper, Laodelphax striatellus.</title>
        <authorList>
            <person name="Zhu J."/>
            <person name="Jiang F."/>
            <person name="Wang X."/>
            <person name="Yang P."/>
            <person name="Bao Y."/>
            <person name="Zhao W."/>
            <person name="Wang W."/>
            <person name="Lu H."/>
            <person name="Wang Q."/>
            <person name="Cui N."/>
            <person name="Li J."/>
            <person name="Chen X."/>
            <person name="Luo L."/>
            <person name="Yu J."/>
            <person name="Kang L."/>
            <person name="Cui F."/>
        </authorList>
    </citation>
    <scope>NUCLEOTIDE SEQUENCE [LARGE SCALE GENOMIC DNA]</scope>
    <source>
        <strain evidence="9">Lst14</strain>
    </source>
</reference>
<organism evidence="9 10">
    <name type="scientific">Laodelphax striatellus</name>
    <name type="common">Small brown planthopper</name>
    <name type="synonym">Delphax striatella</name>
    <dbReference type="NCBI Taxonomy" id="195883"/>
    <lineage>
        <taxon>Eukaryota</taxon>
        <taxon>Metazoa</taxon>
        <taxon>Ecdysozoa</taxon>
        <taxon>Arthropoda</taxon>
        <taxon>Hexapoda</taxon>
        <taxon>Insecta</taxon>
        <taxon>Pterygota</taxon>
        <taxon>Neoptera</taxon>
        <taxon>Paraneoptera</taxon>
        <taxon>Hemiptera</taxon>
        <taxon>Auchenorrhyncha</taxon>
        <taxon>Fulgoroidea</taxon>
        <taxon>Delphacidae</taxon>
        <taxon>Criomorphinae</taxon>
        <taxon>Laodelphax</taxon>
    </lineage>
</organism>
<name>A0A482X9Z1_LAOST</name>
<evidence type="ECO:0000256" key="1">
    <source>
        <dbReference type="ARBA" id="ARBA00004604"/>
    </source>
</evidence>
<keyword evidence="4 6" id="KW-0539">Nucleus</keyword>